<dbReference type="Proteomes" id="UP001374579">
    <property type="component" value="Unassembled WGS sequence"/>
</dbReference>
<dbReference type="EMBL" id="JBAMIC010000018">
    <property type="protein sequence ID" value="KAK7094689.1"/>
    <property type="molecule type" value="Genomic_DNA"/>
</dbReference>
<dbReference type="AlphaFoldDB" id="A0AAN9AYA0"/>
<dbReference type="SUPFAM" id="SSF54695">
    <property type="entry name" value="POZ domain"/>
    <property type="match status" value="1"/>
</dbReference>
<dbReference type="InterPro" id="IPR000210">
    <property type="entry name" value="BTB/POZ_dom"/>
</dbReference>
<keyword evidence="2" id="KW-0677">Repeat</keyword>
<protein>
    <recommendedName>
        <fullName evidence="4">BTB domain-containing protein</fullName>
    </recommendedName>
</protein>
<evidence type="ECO:0000256" key="2">
    <source>
        <dbReference type="ARBA" id="ARBA00022737"/>
    </source>
</evidence>
<dbReference type="Pfam" id="PF00651">
    <property type="entry name" value="BTB"/>
    <property type="match status" value="1"/>
</dbReference>
<name>A0AAN9AYA0_9CAEN</name>
<feature type="region of interest" description="Disordered" evidence="3">
    <location>
        <begin position="1"/>
        <end position="62"/>
    </location>
</feature>
<keyword evidence="6" id="KW-1185">Reference proteome</keyword>
<dbReference type="CDD" id="cd18186">
    <property type="entry name" value="BTB_POZ_ZBTB_KLHL-like"/>
    <property type="match status" value="1"/>
</dbReference>
<dbReference type="SMART" id="SM00225">
    <property type="entry name" value="BTB"/>
    <property type="match status" value="1"/>
</dbReference>
<evidence type="ECO:0000256" key="1">
    <source>
        <dbReference type="ARBA" id="ARBA00022441"/>
    </source>
</evidence>
<dbReference type="PROSITE" id="PS50097">
    <property type="entry name" value="BTB"/>
    <property type="match status" value="1"/>
</dbReference>
<reference evidence="5 6" key="1">
    <citation type="submission" date="2024-02" db="EMBL/GenBank/DDBJ databases">
        <title>Chromosome-scale genome assembly of the rough periwinkle Littorina saxatilis.</title>
        <authorList>
            <person name="De Jode A."/>
            <person name="Faria R."/>
            <person name="Formenti G."/>
            <person name="Sims Y."/>
            <person name="Smith T.P."/>
            <person name="Tracey A."/>
            <person name="Wood J.M.D."/>
            <person name="Zagrodzka Z.B."/>
            <person name="Johannesson K."/>
            <person name="Butlin R.K."/>
            <person name="Leder E.H."/>
        </authorList>
    </citation>
    <scope>NUCLEOTIDE SEQUENCE [LARGE SCALE GENOMIC DNA]</scope>
    <source>
        <strain evidence="5">Snail1</strain>
        <tissue evidence="5">Muscle</tissue>
    </source>
</reference>
<keyword evidence="1" id="KW-0880">Kelch repeat</keyword>
<dbReference type="PANTHER" id="PTHR24412:SF489">
    <property type="entry name" value="RING FINGER DOMAIN AND KELCH REPEAT-CONTAINING PROTEIN DDB_G0271372"/>
    <property type="match status" value="1"/>
</dbReference>
<proteinExistence type="predicted"/>
<comment type="caution">
    <text evidence="5">The sequence shown here is derived from an EMBL/GenBank/DDBJ whole genome shotgun (WGS) entry which is preliminary data.</text>
</comment>
<dbReference type="InterPro" id="IPR011333">
    <property type="entry name" value="SKP1/BTB/POZ_sf"/>
</dbReference>
<dbReference type="Gene3D" id="3.30.710.10">
    <property type="entry name" value="Potassium Channel Kv1.1, Chain A"/>
    <property type="match status" value="1"/>
</dbReference>
<organism evidence="5 6">
    <name type="scientific">Littorina saxatilis</name>
    <dbReference type="NCBI Taxonomy" id="31220"/>
    <lineage>
        <taxon>Eukaryota</taxon>
        <taxon>Metazoa</taxon>
        <taxon>Spiralia</taxon>
        <taxon>Lophotrochozoa</taxon>
        <taxon>Mollusca</taxon>
        <taxon>Gastropoda</taxon>
        <taxon>Caenogastropoda</taxon>
        <taxon>Littorinimorpha</taxon>
        <taxon>Littorinoidea</taxon>
        <taxon>Littorinidae</taxon>
        <taxon>Littorina</taxon>
    </lineage>
</organism>
<evidence type="ECO:0000256" key="3">
    <source>
        <dbReference type="SAM" id="MobiDB-lite"/>
    </source>
</evidence>
<sequence>MEQHAAKRHDDRDVTGFAQDHGSDPSEDAANVSEAKEREAEEKEDSESETVPRRVGETSGKPLGELQRNLLHMYRSQEMTDLSIRVGSAVFRCHRVVVCAMSGLFKRLLTEEPARRLVILQNEDPDVFRNVMEYIYEGQCAVEDNVGDFLNLVLKLDISSLLGKMESSLESMISPGNCITILESAASLTDQKLFGVATNYVITHFFDDDITDQLGKLSLDQIIEMLDNDDLPVS</sequence>
<gene>
    <name evidence="5" type="ORF">V1264_006203</name>
</gene>
<dbReference type="PANTHER" id="PTHR24412">
    <property type="entry name" value="KELCH PROTEIN"/>
    <property type="match status" value="1"/>
</dbReference>
<feature type="domain" description="BTB" evidence="4">
    <location>
        <begin position="80"/>
        <end position="144"/>
    </location>
</feature>
<evidence type="ECO:0000313" key="6">
    <source>
        <dbReference type="Proteomes" id="UP001374579"/>
    </source>
</evidence>
<accession>A0AAN9AYA0</accession>
<evidence type="ECO:0000259" key="4">
    <source>
        <dbReference type="PROSITE" id="PS50097"/>
    </source>
</evidence>
<evidence type="ECO:0000313" key="5">
    <source>
        <dbReference type="EMBL" id="KAK7094689.1"/>
    </source>
</evidence>
<feature type="compositionally biased region" description="Basic and acidic residues" evidence="3">
    <location>
        <begin position="1"/>
        <end position="14"/>
    </location>
</feature>